<evidence type="ECO:0000313" key="3">
    <source>
        <dbReference type="Proteomes" id="UP000324222"/>
    </source>
</evidence>
<feature type="compositionally biased region" description="Low complexity" evidence="1">
    <location>
        <begin position="125"/>
        <end position="136"/>
    </location>
</feature>
<protein>
    <submittedName>
        <fullName evidence="2">Uncharacterized protein</fullName>
    </submittedName>
</protein>
<reference evidence="2 3" key="1">
    <citation type="submission" date="2019-05" db="EMBL/GenBank/DDBJ databases">
        <title>Another draft genome of Portunus trituberculatus and its Hox gene families provides insights of decapod evolution.</title>
        <authorList>
            <person name="Jeong J.-H."/>
            <person name="Song I."/>
            <person name="Kim S."/>
            <person name="Choi T."/>
            <person name="Kim D."/>
            <person name="Ryu S."/>
            <person name="Kim W."/>
        </authorList>
    </citation>
    <scope>NUCLEOTIDE SEQUENCE [LARGE SCALE GENOMIC DNA]</scope>
    <source>
        <tissue evidence="2">Muscle</tissue>
    </source>
</reference>
<organism evidence="2 3">
    <name type="scientific">Portunus trituberculatus</name>
    <name type="common">Swimming crab</name>
    <name type="synonym">Neptunus trituberculatus</name>
    <dbReference type="NCBI Taxonomy" id="210409"/>
    <lineage>
        <taxon>Eukaryota</taxon>
        <taxon>Metazoa</taxon>
        <taxon>Ecdysozoa</taxon>
        <taxon>Arthropoda</taxon>
        <taxon>Crustacea</taxon>
        <taxon>Multicrustacea</taxon>
        <taxon>Malacostraca</taxon>
        <taxon>Eumalacostraca</taxon>
        <taxon>Eucarida</taxon>
        <taxon>Decapoda</taxon>
        <taxon>Pleocyemata</taxon>
        <taxon>Brachyura</taxon>
        <taxon>Eubrachyura</taxon>
        <taxon>Portunoidea</taxon>
        <taxon>Portunidae</taxon>
        <taxon>Portuninae</taxon>
        <taxon>Portunus</taxon>
    </lineage>
</organism>
<evidence type="ECO:0000313" key="2">
    <source>
        <dbReference type="EMBL" id="MPC42590.1"/>
    </source>
</evidence>
<gene>
    <name evidence="2" type="ORF">E2C01_036213</name>
</gene>
<accession>A0A5B7F572</accession>
<sequence>MAKCLRLYVWDSNLRVDVCRSHAHHLIHYATASLRYPSEHSDYTRHFTFRSSHHNLQNSCYRTPTSSSVSNLQKSGSAWSPLASRHLARQQTFAFTSGSGRKVTGQTSVPRALTDQSLFSDAVVNSNDPPGNSSSSALQGDARQSVL</sequence>
<keyword evidence="3" id="KW-1185">Reference proteome</keyword>
<proteinExistence type="predicted"/>
<dbReference type="Proteomes" id="UP000324222">
    <property type="component" value="Unassembled WGS sequence"/>
</dbReference>
<dbReference type="EMBL" id="VSRR010005493">
    <property type="protein sequence ID" value="MPC42590.1"/>
    <property type="molecule type" value="Genomic_DNA"/>
</dbReference>
<dbReference type="AlphaFoldDB" id="A0A5B7F572"/>
<name>A0A5B7F572_PORTR</name>
<evidence type="ECO:0000256" key="1">
    <source>
        <dbReference type="SAM" id="MobiDB-lite"/>
    </source>
</evidence>
<feature type="region of interest" description="Disordered" evidence="1">
    <location>
        <begin position="124"/>
        <end position="147"/>
    </location>
</feature>
<comment type="caution">
    <text evidence="2">The sequence shown here is derived from an EMBL/GenBank/DDBJ whole genome shotgun (WGS) entry which is preliminary data.</text>
</comment>